<dbReference type="InterPro" id="IPR019833">
    <property type="entry name" value="Mn/Fe_SOD_BS"/>
</dbReference>
<evidence type="ECO:0000256" key="1">
    <source>
        <dbReference type="ARBA" id="ARBA00002170"/>
    </source>
</evidence>
<dbReference type="EC" id="1.15.1.1" evidence="3 8"/>
<comment type="function">
    <text evidence="1">Destroys superoxide anion radicals which are normally produced within the cells and which are toxic to biological systems.</text>
</comment>
<evidence type="ECO:0000256" key="4">
    <source>
        <dbReference type="ARBA" id="ARBA00022723"/>
    </source>
</evidence>
<dbReference type="GO" id="GO:0004784">
    <property type="term" value="F:superoxide dismutase activity"/>
    <property type="evidence" value="ECO:0007669"/>
    <property type="project" value="UniProtKB-EC"/>
</dbReference>
<feature type="binding site" evidence="7">
    <location>
        <position position="161"/>
    </location>
    <ligand>
        <name>Mn(2+)</name>
        <dbReference type="ChEBI" id="CHEBI:29035"/>
    </ligand>
</feature>
<dbReference type="PANTHER" id="PTHR11404:SF6">
    <property type="entry name" value="SUPEROXIDE DISMUTASE [MN], MITOCHONDRIAL"/>
    <property type="match status" value="1"/>
</dbReference>
<dbReference type="FunFam" id="1.10.287.990:FF:000001">
    <property type="entry name" value="Superoxide dismutase"/>
    <property type="match status" value="1"/>
</dbReference>
<dbReference type="Gene3D" id="1.10.287.990">
    <property type="entry name" value="Fe,Mn superoxide dismutase (SOD) domain"/>
    <property type="match status" value="1"/>
</dbReference>
<comment type="function">
    <text evidence="8">Destroys radicals which are normally produced within the cells and which are toxic to biological systems.</text>
</comment>
<dbReference type="InterPro" id="IPR036314">
    <property type="entry name" value="SOD_C_sf"/>
</dbReference>
<dbReference type="PRINTS" id="PR01703">
    <property type="entry name" value="MNSODISMTASE"/>
</dbReference>
<dbReference type="GO" id="GO:0046872">
    <property type="term" value="F:metal ion binding"/>
    <property type="evidence" value="ECO:0007669"/>
    <property type="project" value="UniProtKB-KW"/>
</dbReference>
<evidence type="ECO:0000259" key="9">
    <source>
        <dbReference type="Pfam" id="PF00081"/>
    </source>
</evidence>
<feature type="binding site" evidence="7">
    <location>
        <position position="77"/>
    </location>
    <ligand>
        <name>Mn(2+)</name>
        <dbReference type="ChEBI" id="CHEBI:29035"/>
    </ligand>
</feature>
<feature type="domain" description="Manganese/iron superoxide dismutase N-terminal" evidence="9">
    <location>
        <begin position="4"/>
        <end position="85"/>
    </location>
</feature>
<dbReference type="RefSeq" id="WP_142094843.1">
    <property type="nucleotide sequence ID" value="NZ_VIGH01000001.1"/>
</dbReference>
<evidence type="ECO:0000256" key="6">
    <source>
        <dbReference type="ARBA" id="ARBA00049204"/>
    </source>
</evidence>
<evidence type="ECO:0000259" key="10">
    <source>
        <dbReference type="Pfam" id="PF02777"/>
    </source>
</evidence>
<comment type="similarity">
    <text evidence="2 8">Belongs to the iron/manganese superoxide dismutase family.</text>
</comment>
<dbReference type="SUPFAM" id="SSF54719">
    <property type="entry name" value="Fe,Mn superoxide dismutase (SOD), C-terminal domain"/>
    <property type="match status" value="1"/>
</dbReference>
<dbReference type="InterPro" id="IPR019831">
    <property type="entry name" value="Mn/Fe_SOD_N"/>
</dbReference>
<keyword evidence="5 8" id="KW-0560">Oxidoreductase</keyword>
<dbReference type="AlphaFoldDB" id="A0A541BR32"/>
<comment type="caution">
    <text evidence="11">The sequence shown here is derived from an EMBL/GenBank/DDBJ whole genome shotgun (WGS) entry which is preliminary data.</text>
</comment>
<evidence type="ECO:0000256" key="2">
    <source>
        <dbReference type="ARBA" id="ARBA00008714"/>
    </source>
</evidence>
<evidence type="ECO:0000313" key="11">
    <source>
        <dbReference type="EMBL" id="TQF74759.1"/>
    </source>
</evidence>
<dbReference type="PROSITE" id="PS00088">
    <property type="entry name" value="SOD_MN"/>
    <property type="match status" value="1"/>
</dbReference>
<sequence length="207" mass="22827">MSVYSLPELPYDYAALEPHISGKIMELHHDKHHAAYVAGANAALDKLAELRASDALAPVVNLHEKNLAFHLGGHTNHSVFWNNLSPNGGGNPEGELAAAIDDQFGSFDAFRSHFSANANAIQGSGWSILAWDSIGQRLIIVQLYDQQGNISIGLTPLLMLDMWEHAFYLDYQNVKGDYVNAFWNIVNWPDVAARFEKARTQTAGLIV</sequence>
<keyword evidence="4 7" id="KW-0479">Metal-binding</keyword>
<dbReference type="SUPFAM" id="SSF46609">
    <property type="entry name" value="Fe,Mn superoxide dismutase (SOD), N-terminal domain"/>
    <property type="match status" value="1"/>
</dbReference>
<dbReference type="Proteomes" id="UP000316256">
    <property type="component" value="Unassembled WGS sequence"/>
</dbReference>
<dbReference type="PIRSF" id="PIRSF000349">
    <property type="entry name" value="SODismutase"/>
    <property type="match status" value="1"/>
</dbReference>
<evidence type="ECO:0000256" key="3">
    <source>
        <dbReference type="ARBA" id="ARBA00012682"/>
    </source>
</evidence>
<evidence type="ECO:0000256" key="8">
    <source>
        <dbReference type="RuleBase" id="RU000414"/>
    </source>
</evidence>
<dbReference type="OrthoDB" id="9803125at2"/>
<dbReference type="FunFam" id="3.55.40.20:FF:000004">
    <property type="entry name" value="Superoxide dismutase [Fe]"/>
    <property type="match status" value="1"/>
</dbReference>
<reference evidence="11 12" key="1">
    <citation type="submission" date="2019-06" db="EMBL/GenBank/DDBJ databases">
        <title>Rhodococcus spaelei sp. nov., isolated from a cave.</title>
        <authorList>
            <person name="Lee S.D."/>
        </authorList>
    </citation>
    <scope>NUCLEOTIDE SEQUENCE [LARGE SCALE GENOMIC DNA]</scope>
    <source>
        <strain evidence="11 12">C9-5</strain>
    </source>
</reference>
<organism evidence="11 12">
    <name type="scientific">Rhodococcus spelaei</name>
    <dbReference type="NCBI Taxonomy" id="2546320"/>
    <lineage>
        <taxon>Bacteria</taxon>
        <taxon>Bacillati</taxon>
        <taxon>Actinomycetota</taxon>
        <taxon>Actinomycetes</taxon>
        <taxon>Mycobacteriales</taxon>
        <taxon>Nocardiaceae</taxon>
        <taxon>Rhodococcus</taxon>
    </lineage>
</organism>
<evidence type="ECO:0000256" key="5">
    <source>
        <dbReference type="ARBA" id="ARBA00023002"/>
    </source>
</evidence>
<dbReference type="InterPro" id="IPR050265">
    <property type="entry name" value="Fe/Mn_Superoxide_Dismutase"/>
</dbReference>
<evidence type="ECO:0000313" key="12">
    <source>
        <dbReference type="Proteomes" id="UP000316256"/>
    </source>
</evidence>
<protein>
    <recommendedName>
        <fullName evidence="3 8">Superoxide dismutase</fullName>
        <ecNumber evidence="3 8">1.15.1.1</ecNumber>
    </recommendedName>
</protein>
<feature type="binding site" evidence="7">
    <location>
        <position position="165"/>
    </location>
    <ligand>
        <name>Mn(2+)</name>
        <dbReference type="ChEBI" id="CHEBI:29035"/>
    </ligand>
</feature>
<dbReference type="PANTHER" id="PTHR11404">
    <property type="entry name" value="SUPEROXIDE DISMUTASE 2"/>
    <property type="match status" value="1"/>
</dbReference>
<gene>
    <name evidence="11" type="ORF">FK531_01300</name>
</gene>
<name>A0A541BR32_9NOCA</name>
<feature type="binding site" evidence="7">
    <location>
        <position position="28"/>
    </location>
    <ligand>
        <name>Mn(2+)</name>
        <dbReference type="ChEBI" id="CHEBI:29035"/>
    </ligand>
</feature>
<dbReference type="InterPro" id="IPR019832">
    <property type="entry name" value="Mn/Fe_SOD_C"/>
</dbReference>
<dbReference type="Pfam" id="PF02777">
    <property type="entry name" value="Sod_Fe_C"/>
    <property type="match status" value="1"/>
</dbReference>
<dbReference type="Gene3D" id="3.55.40.20">
    <property type="entry name" value="Iron/manganese superoxide dismutase, C-terminal domain"/>
    <property type="match status" value="1"/>
</dbReference>
<evidence type="ECO:0000256" key="7">
    <source>
        <dbReference type="PIRSR" id="PIRSR000349-1"/>
    </source>
</evidence>
<dbReference type="InterPro" id="IPR001189">
    <property type="entry name" value="Mn/Fe_SOD"/>
</dbReference>
<comment type="catalytic activity">
    <reaction evidence="6 8">
        <text>2 superoxide + 2 H(+) = H2O2 + O2</text>
        <dbReference type="Rhea" id="RHEA:20696"/>
        <dbReference type="ChEBI" id="CHEBI:15378"/>
        <dbReference type="ChEBI" id="CHEBI:15379"/>
        <dbReference type="ChEBI" id="CHEBI:16240"/>
        <dbReference type="ChEBI" id="CHEBI:18421"/>
        <dbReference type="EC" id="1.15.1.1"/>
    </reaction>
</comment>
<dbReference type="InterPro" id="IPR036324">
    <property type="entry name" value="Mn/Fe_SOD_N_sf"/>
</dbReference>
<dbReference type="Pfam" id="PF00081">
    <property type="entry name" value="Sod_Fe_N"/>
    <property type="match status" value="1"/>
</dbReference>
<feature type="domain" description="Manganese/iron superoxide dismutase C-terminal" evidence="10">
    <location>
        <begin position="92"/>
        <end position="194"/>
    </location>
</feature>
<accession>A0A541BR32</accession>
<keyword evidence="12" id="KW-1185">Reference proteome</keyword>
<dbReference type="EMBL" id="VIGH01000001">
    <property type="protein sequence ID" value="TQF74759.1"/>
    <property type="molecule type" value="Genomic_DNA"/>
</dbReference>
<proteinExistence type="inferred from homology"/>